<dbReference type="Proteomes" id="UP001239111">
    <property type="component" value="Chromosome 2"/>
</dbReference>
<name>A0ACC2PB28_9HYME</name>
<reference evidence="1" key="1">
    <citation type="submission" date="2023-04" db="EMBL/GenBank/DDBJ databases">
        <title>A chromosome-level genome assembly of the parasitoid wasp Eretmocerus hayati.</title>
        <authorList>
            <person name="Zhong Y."/>
            <person name="Liu S."/>
            <person name="Liu Y."/>
        </authorList>
    </citation>
    <scope>NUCLEOTIDE SEQUENCE</scope>
    <source>
        <strain evidence="1">ZJU_SS_LIU_2023</strain>
    </source>
</reference>
<evidence type="ECO:0000313" key="2">
    <source>
        <dbReference type="Proteomes" id="UP001239111"/>
    </source>
</evidence>
<accession>A0ACC2PB28</accession>
<evidence type="ECO:0000313" key="1">
    <source>
        <dbReference type="EMBL" id="KAJ8680512.1"/>
    </source>
</evidence>
<sequence>MSKIFVGSRTGLQSKTLSVNKKESGKELSKLAAVIIRETARNGPASLLHLQILTNLLKRPIHVWVNQQLLGVIGRKNEKPPLHVEYKSASKRLQKNGNVGHWSLPGGRSPTHSSIADSSFPTFRRTNSCLYEVLSSQTGLDPLELRRKTARAMRLKLLGNTSSSIFPYQLADLGPGHSRNYNYYANRMLGGARYAGGSAQDAGRILDESQRGQAHPDGRSGHPRGHASHPSANGGDDSVEGYSQGGWKTAFLSRADQNLVAHYALVTSNARDLMERLNSGDSKVDSKIGRNQLDYDPLPQAREYRNGNPDGPPTEMRTVVLVGKHFLNRHSDPYADVFVLTFYPTV</sequence>
<dbReference type="EMBL" id="CM056742">
    <property type="protein sequence ID" value="KAJ8680512.1"/>
    <property type="molecule type" value="Genomic_DNA"/>
</dbReference>
<keyword evidence="2" id="KW-1185">Reference proteome</keyword>
<proteinExistence type="predicted"/>
<protein>
    <submittedName>
        <fullName evidence="1">Uncharacterized protein</fullName>
    </submittedName>
</protein>
<gene>
    <name evidence="1" type="ORF">QAD02_016299</name>
</gene>
<organism evidence="1 2">
    <name type="scientific">Eretmocerus hayati</name>
    <dbReference type="NCBI Taxonomy" id="131215"/>
    <lineage>
        <taxon>Eukaryota</taxon>
        <taxon>Metazoa</taxon>
        <taxon>Ecdysozoa</taxon>
        <taxon>Arthropoda</taxon>
        <taxon>Hexapoda</taxon>
        <taxon>Insecta</taxon>
        <taxon>Pterygota</taxon>
        <taxon>Neoptera</taxon>
        <taxon>Endopterygota</taxon>
        <taxon>Hymenoptera</taxon>
        <taxon>Apocrita</taxon>
        <taxon>Proctotrupomorpha</taxon>
        <taxon>Chalcidoidea</taxon>
        <taxon>Aphelinidae</taxon>
        <taxon>Aphelininae</taxon>
        <taxon>Eretmocerus</taxon>
    </lineage>
</organism>
<comment type="caution">
    <text evidence="1">The sequence shown here is derived from an EMBL/GenBank/DDBJ whole genome shotgun (WGS) entry which is preliminary data.</text>
</comment>